<protein>
    <submittedName>
        <fullName evidence="1">Uncharacterized protein</fullName>
    </submittedName>
</protein>
<reference evidence="1" key="1">
    <citation type="submission" date="2014-11" db="EMBL/GenBank/DDBJ databases">
        <authorList>
            <person name="Amaro Gonzalez C."/>
        </authorList>
    </citation>
    <scope>NUCLEOTIDE SEQUENCE</scope>
</reference>
<dbReference type="AlphaFoldDB" id="A0A0E9QZL8"/>
<reference evidence="1" key="2">
    <citation type="journal article" date="2015" name="Fish Shellfish Immunol.">
        <title>Early steps in the European eel (Anguilla anguilla)-Vibrio vulnificus interaction in the gills: Role of the RtxA13 toxin.</title>
        <authorList>
            <person name="Callol A."/>
            <person name="Pajuelo D."/>
            <person name="Ebbesson L."/>
            <person name="Teles M."/>
            <person name="MacKenzie S."/>
            <person name="Amaro C."/>
        </authorList>
    </citation>
    <scope>NUCLEOTIDE SEQUENCE</scope>
</reference>
<proteinExistence type="predicted"/>
<name>A0A0E9QZL8_ANGAN</name>
<evidence type="ECO:0000313" key="1">
    <source>
        <dbReference type="EMBL" id="JAH21937.1"/>
    </source>
</evidence>
<accession>A0A0E9QZL8</accession>
<dbReference type="EMBL" id="GBXM01086640">
    <property type="protein sequence ID" value="JAH21937.1"/>
    <property type="molecule type" value="Transcribed_RNA"/>
</dbReference>
<sequence>MLKVNMNQVMNDINAQRDFEQTFSCMN</sequence>
<dbReference type="EMBL" id="GBXM01092738">
    <property type="protein sequence ID" value="JAH15839.1"/>
    <property type="molecule type" value="Transcribed_RNA"/>
</dbReference>
<organism evidence="1">
    <name type="scientific">Anguilla anguilla</name>
    <name type="common">European freshwater eel</name>
    <name type="synonym">Muraena anguilla</name>
    <dbReference type="NCBI Taxonomy" id="7936"/>
    <lineage>
        <taxon>Eukaryota</taxon>
        <taxon>Metazoa</taxon>
        <taxon>Chordata</taxon>
        <taxon>Craniata</taxon>
        <taxon>Vertebrata</taxon>
        <taxon>Euteleostomi</taxon>
        <taxon>Actinopterygii</taxon>
        <taxon>Neopterygii</taxon>
        <taxon>Teleostei</taxon>
        <taxon>Anguilliformes</taxon>
        <taxon>Anguillidae</taxon>
        <taxon>Anguilla</taxon>
    </lineage>
</organism>